<dbReference type="InterPro" id="IPR007332">
    <property type="entry name" value="DUF411"/>
</dbReference>
<keyword evidence="3" id="KW-1185">Reference proteome</keyword>
<dbReference type="RefSeq" id="WP_138624302.1">
    <property type="nucleotide sequence ID" value="NZ_SZVP01000018.1"/>
</dbReference>
<dbReference type="EMBL" id="SZVP01000018">
    <property type="protein sequence ID" value="TMM42415.1"/>
    <property type="molecule type" value="Genomic_DNA"/>
</dbReference>
<dbReference type="Proteomes" id="UP000307702">
    <property type="component" value="Unassembled WGS sequence"/>
</dbReference>
<evidence type="ECO:0000256" key="1">
    <source>
        <dbReference type="SAM" id="SignalP"/>
    </source>
</evidence>
<protein>
    <submittedName>
        <fullName evidence="2">DUF411 domain-containing protein</fullName>
    </submittedName>
</protein>
<dbReference type="AlphaFoldDB" id="A0A8H2PKS9"/>
<evidence type="ECO:0000313" key="2">
    <source>
        <dbReference type="EMBL" id="TMM42415.1"/>
    </source>
</evidence>
<evidence type="ECO:0000313" key="3">
    <source>
        <dbReference type="Proteomes" id="UP000307702"/>
    </source>
</evidence>
<organism evidence="2 3">
    <name type="scientific">Colwellia ponticola</name>
    <dbReference type="NCBI Taxonomy" id="2304625"/>
    <lineage>
        <taxon>Bacteria</taxon>
        <taxon>Pseudomonadati</taxon>
        <taxon>Pseudomonadota</taxon>
        <taxon>Gammaproteobacteria</taxon>
        <taxon>Alteromonadales</taxon>
        <taxon>Colwelliaceae</taxon>
        <taxon>Colwellia</taxon>
    </lineage>
</organism>
<name>A0A8H2PKS9_9GAMM</name>
<comment type="caution">
    <text evidence="2">The sequence shown here is derived from an EMBL/GenBank/DDBJ whole genome shotgun (WGS) entry which is preliminary data.</text>
</comment>
<accession>A0A8H2PKS9</accession>
<proteinExistence type="predicted"/>
<feature type="signal peptide" evidence="1">
    <location>
        <begin position="1"/>
        <end position="24"/>
    </location>
</feature>
<feature type="chain" id="PRO_5034292197" evidence="1">
    <location>
        <begin position="25"/>
        <end position="174"/>
    </location>
</feature>
<sequence length="174" mass="19345">MFSNKLTLKVLFTVVLVLTLASCSDDEAISNATQSKNTTLQSIVLDVYKSPTCGCCKKWISHINDNGFESKIHSYQSFAAIKDKKGIAPRYRSCHTAISKDGYAFEGHVPAKFIQKFMKEKHAEDVIGLSVPAMPVGTPGMEVGDKFQPYKVLLLKSDGTYEIYANVDSYEEQF</sequence>
<dbReference type="PROSITE" id="PS51257">
    <property type="entry name" value="PROKAR_LIPOPROTEIN"/>
    <property type="match status" value="1"/>
</dbReference>
<gene>
    <name evidence="2" type="ORF">FCS21_14690</name>
</gene>
<reference evidence="2 3" key="1">
    <citation type="submission" date="2019-05" db="EMBL/GenBank/DDBJ databases">
        <title>Colwellia ponticola sp. nov., isolated from seawater.</title>
        <authorList>
            <person name="Yoon J.-H."/>
        </authorList>
    </citation>
    <scope>NUCLEOTIDE SEQUENCE [LARGE SCALE GENOMIC DNA]</scope>
    <source>
        <strain evidence="2 3">OISW-25</strain>
    </source>
</reference>
<dbReference type="Pfam" id="PF04214">
    <property type="entry name" value="DUF411"/>
    <property type="match status" value="1"/>
</dbReference>
<dbReference type="OrthoDB" id="14727at2"/>
<keyword evidence="1" id="KW-0732">Signal</keyword>